<evidence type="ECO:0000259" key="2">
    <source>
        <dbReference type="Pfam" id="PF01048"/>
    </source>
</evidence>
<dbReference type="SUPFAM" id="SSF53167">
    <property type="entry name" value="Purine and uridine phosphorylases"/>
    <property type="match status" value="1"/>
</dbReference>
<keyword evidence="4" id="KW-1185">Reference proteome</keyword>
<dbReference type="RefSeq" id="WP_275089348.1">
    <property type="nucleotide sequence ID" value="NZ_CP119078.1"/>
</dbReference>
<proteinExistence type="predicted"/>
<name>A0ABY8AUW4_9GAMM</name>
<keyword evidence="1" id="KW-0732">Signal</keyword>
<dbReference type="Gene3D" id="3.40.50.1580">
    <property type="entry name" value="Nucleoside phosphorylase domain"/>
    <property type="match status" value="1"/>
</dbReference>
<dbReference type="InterPro" id="IPR035994">
    <property type="entry name" value="Nucleoside_phosphorylase_sf"/>
</dbReference>
<dbReference type="PANTHER" id="PTHR46832">
    <property type="entry name" value="5'-METHYLTHIOADENOSINE/S-ADENOSYLHOMOCYSTEINE NUCLEOSIDASE"/>
    <property type="match status" value="1"/>
</dbReference>
<organism evidence="3 4">
    <name type="scientific">Legionella cardiaca</name>
    <dbReference type="NCBI Taxonomy" id="1071983"/>
    <lineage>
        <taxon>Bacteria</taxon>
        <taxon>Pseudomonadati</taxon>
        <taxon>Pseudomonadota</taxon>
        <taxon>Gammaproteobacteria</taxon>
        <taxon>Legionellales</taxon>
        <taxon>Legionellaceae</taxon>
        <taxon>Legionella</taxon>
    </lineage>
</organism>
<evidence type="ECO:0000313" key="3">
    <source>
        <dbReference type="EMBL" id="WED43539.1"/>
    </source>
</evidence>
<dbReference type="Pfam" id="PF01048">
    <property type="entry name" value="PNP_UDP_1"/>
    <property type="match status" value="1"/>
</dbReference>
<gene>
    <name evidence="3" type="ORF">PXX05_01835</name>
</gene>
<sequence>MFLNCTLLQKRILIVLMTSVWVSVCQAQYDPCLGKSVFVIETATVTESQKLLPMIAPYQKIERDGIKYYCGTFNDYPVMLVHTGVGKVYAAVTNALLISTYHPRFILFVGLAGRLDPTLKYGDIVIGSEVYQVEHLKMSIGRTNKINPNTGLVYSPLLQPEAEVLRFVQTLPAFKNFSVVYGKIATTDEFPESKKLMKEIIKSNSRAIAMEDYAVIATCQLLDTNCLTVRALSDNPYKILTMQDENNYHIEEKERLLTTNNLTQYVRIFLETWLKQQQNDR</sequence>
<feature type="domain" description="Nucleoside phosphorylase" evidence="2">
    <location>
        <begin position="61"/>
        <end position="238"/>
    </location>
</feature>
<protein>
    <submittedName>
        <fullName evidence="3">5'-methylthioadenosine/S-adenosylhomocysteine nucleosidase</fullName>
    </submittedName>
</protein>
<dbReference type="InterPro" id="IPR000845">
    <property type="entry name" value="Nucleoside_phosphorylase_d"/>
</dbReference>
<feature type="signal peptide" evidence="1">
    <location>
        <begin position="1"/>
        <end position="27"/>
    </location>
</feature>
<evidence type="ECO:0000256" key="1">
    <source>
        <dbReference type="SAM" id="SignalP"/>
    </source>
</evidence>
<dbReference type="Proteomes" id="UP001222087">
    <property type="component" value="Chromosome"/>
</dbReference>
<evidence type="ECO:0000313" key="4">
    <source>
        <dbReference type="Proteomes" id="UP001222087"/>
    </source>
</evidence>
<accession>A0ABY8AUW4</accession>
<reference evidence="3 4" key="1">
    <citation type="submission" date="2023-02" db="EMBL/GenBank/DDBJ databases">
        <title>Genome Sequence of L. cardiaca H63T.</title>
        <authorList>
            <person name="Lopez A.E."/>
            <person name="Cianciotto N.P."/>
        </authorList>
    </citation>
    <scope>NUCLEOTIDE SEQUENCE [LARGE SCALE GENOMIC DNA]</scope>
    <source>
        <strain evidence="3 4">H63</strain>
    </source>
</reference>
<dbReference type="CDD" id="cd09008">
    <property type="entry name" value="MTAN"/>
    <property type="match status" value="1"/>
</dbReference>
<feature type="chain" id="PRO_5046290073" evidence="1">
    <location>
        <begin position="28"/>
        <end position="281"/>
    </location>
</feature>
<dbReference type="PANTHER" id="PTHR46832:SF1">
    <property type="entry name" value="5'-METHYLTHIOADENOSINE_S-ADENOSYLHOMOCYSTEINE NUCLEOSIDASE"/>
    <property type="match status" value="1"/>
</dbReference>
<dbReference type="EMBL" id="CP119078">
    <property type="protein sequence ID" value="WED43539.1"/>
    <property type="molecule type" value="Genomic_DNA"/>
</dbReference>